<feature type="chain" id="PRO_5001567637" description="Serine carboxypeptidase S28 family protein" evidence="6">
    <location>
        <begin position="35"/>
        <end position="516"/>
    </location>
</feature>
<evidence type="ECO:0000256" key="2">
    <source>
        <dbReference type="ARBA" id="ARBA00022670"/>
    </source>
</evidence>
<feature type="non-terminal residue" evidence="7">
    <location>
        <position position="1"/>
    </location>
</feature>
<protein>
    <recommendedName>
        <fullName evidence="8">Serine carboxypeptidase S28 family protein</fullName>
    </recommendedName>
</protein>
<dbReference type="SUPFAM" id="SSF53474">
    <property type="entry name" value="alpha/beta-Hydrolases"/>
    <property type="match status" value="1"/>
</dbReference>
<dbReference type="Gramene" id="KCW50433">
    <property type="protein sequence ID" value="KCW50433"/>
    <property type="gene ID" value="EUGRSUZ_J00172"/>
</dbReference>
<name>A0A059A9E6_EUCGR</name>
<organism evidence="7">
    <name type="scientific">Eucalyptus grandis</name>
    <name type="common">Flooded gum</name>
    <dbReference type="NCBI Taxonomy" id="71139"/>
    <lineage>
        <taxon>Eukaryota</taxon>
        <taxon>Viridiplantae</taxon>
        <taxon>Streptophyta</taxon>
        <taxon>Embryophyta</taxon>
        <taxon>Tracheophyta</taxon>
        <taxon>Spermatophyta</taxon>
        <taxon>Magnoliopsida</taxon>
        <taxon>eudicotyledons</taxon>
        <taxon>Gunneridae</taxon>
        <taxon>Pentapetalae</taxon>
        <taxon>rosids</taxon>
        <taxon>malvids</taxon>
        <taxon>Myrtales</taxon>
        <taxon>Myrtaceae</taxon>
        <taxon>Myrtoideae</taxon>
        <taxon>Eucalypteae</taxon>
        <taxon>Eucalyptus</taxon>
    </lineage>
</organism>
<dbReference type="GO" id="GO:0008239">
    <property type="term" value="F:dipeptidyl-peptidase activity"/>
    <property type="evidence" value="ECO:0000318"/>
    <property type="project" value="GO_Central"/>
</dbReference>
<feature type="signal peptide" evidence="6">
    <location>
        <begin position="1"/>
        <end position="34"/>
    </location>
</feature>
<dbReference type="Pfam" id="PF05577">
    <property type="entry name" value="Peptidase_S28"/>
    <property type="match status" value="2"/>
</dbReference>
<dbReference type="GO" id="GO:0006508">
    <property type="term" value="P:proteolysis"/>
    <property type="evidence" value="ECO:0007669"/>
    <property type="project" value="UniProtKB-KW"/>
</dbReference>
<proteinExistence type="inferred from homology"/>
<dbReference type="AlphaFoldDB" id="A0A059A9E6"/>
<dbReference type="Gene3D" id="3.40.50.1820">
    <property type="entry name" value="alpha/beta hydrolase"/>
    <property type="match status" value="1"/>
</dbReference>
<dbReference type="eggNOG" id="KOG2183">
    <property type="taxonomic scope" value="Eukaryota"/>
</dbReference>
<evidence type="ECO:0000256" key="3">
    <source>
        <dbReference type="ARBA" id="ARBA00022729"/>
    </source>
</evidence>
<sequence>PKKHLEDPPLRPNMSSSLDSILIILMLFSACVSTEKNFDGYYIPKLGIFPRTFIQDPTWAIQASVSSKDFQTFFYNQTLDHFNYRLESYTTFKQRYVINSKYWGGANASAPIFVFFGDEAPFDTAMTEVGFMTENAAEFKALLVYIEHRFYGESIPYGWTLDKALKDANTRGYFTSVQALADYAEILVYLKQILNAKHSPTIVIGGSYGGMLAAWFRLKYPHVALGALASSAPILASPDITPRDTIYSAVAKVFLETSFSCHQTIRKSWEEIDRVASEPHGLAKLSRTFKTCRPLESSSQLKEYLKLVYAEAAQYNDPLSRPVEVICNAINGASPRNDILGKIFAGLASADRNSTCYVNPPPTPLPQTYLGCLGLQTCSEILFVGSITNNTMFQPAPSGLDKFVNSCKREFGIAPRQHWVSTHYGGQDIKLVLHRFASNIIFSNGLQDPLSYGGILKNISNSVVAIHTAKGSHCLDIWPATKKDPIWLVKQRKTEVEIIRKWIATYHADLRAFGKY</sequence>
<dbReference type="MEROPS" id="S28.A03"/>
<dbReference type="GO" id="GO:0070008">
    <property type="term" value="F:serine-type exopeptidase activity"/>
    <property type="evidence" value="ECO:0007669"/>
    <property type="project" value="InterPro"/>
</dbReference>
<reference evidence="7" key="1">
    <citation type="submission" date="2013-07" db="EMBL/GenBank/DDBJ databases">
        <title>The genome of Eucalyptus grandis.</title>
        <authorList>
            <person name="Schmutz J."/>
            <person name="Hayes R."/>
            <person name="Myburg A."/>
            <person name="Tuskan G."/>
            <person name="Grattapaglia D."/>
            <person name="Rokhsar D.S."/>
        </authorList>
    </citation>
    <scope>NUCLEOTIDE SEQUENCE</scope>
    <source>
        <tissue evidence="7">Leaf extractions</tissue>
    </source>
</reference>
<dbReference type="InParanoid" id="A0A059A9E6"/>
<keyword evidence="4" id="KW-0378">Hydrolase</keyword>
<keyword evidence="3 6" id="KW-0732">Signal</keyword>
<keyword evidence="5" id="KW-0325">Glycoprotein</keyword>
<dbReference type="InterPro" id="IPR042269">
    <property type="entry name" value="Ser_carbopepase_S28_SKS"/>
</dbReference>
<evidence type="ECO:0000256" key="1">
    <source>
        <dbReference type="ARBA" id="ARBA00011079"/>
    </source>
</evidence>
<evidence type="ECO:0000256" key="6">
    <source>
        <dbReference type="SAM" id="SignalP"/>
    </source>
</evidence>
<evidence type="ECO:0000313" key="7">
    <source>
        <dbReference type="EMBL" id="KCW50433.1"/>
    </source>
</evidence>
<dbReference type="InterPro" id="IPR008758">
    <property type="entry name" value="Peptidase_S28"/>
</dbReference>
<evidence type="ECO:0008006" key="8">
    <source>
        <dbReference type="Google" id="ProtNLM"/>
    </source>
</evidence>
<evidence type="ECO:0000256" key="5">
    <source>
        <dbReference type="ARBA" id="ARBA00023180"/>
    </source>
</evidence>
<dbReference type="EMBL" id="KK198762">
    <property type="protein sequence ID" value="KCW50433.1"/>
    <property type="molecule type" value="Genomic_DNA"/>
</dbReference>
<gene>
    <name evidence="7" type="ORF">EUGRSUZ_J00172</name>
</gene>
<dbReference type="PANTHER" id="PTHR11010:SF96">
    <property type="entry name" value="LYSOSOMAL PRO-X CARBOXYPEPTIDASE-LIKE ISOFORM X1"/>
    <property type="match status" value="1"/>
</dbReference>
<comment type="similarity">
    <text evidence="1">Belongs to the peptidase S28 family.</text>
</comment>
<dbReference type="InterPro" id="IPR029058">
    <property type="entry name" value="AB_hydrolase_fold"/>
</dbReference>
<accession>A0A059A9E6</accession>
<dbReference type="PANTHER" id="PTHR11010">
    <property type="entry name" value="PROTEASE S28 PRO-X CARBOXYPEPTIDASE-RELATED"/>
    <property type="match status" value="1"/>
</dbReference>
<evidence type="ECO:0000256" key="4">
    <source>
        <dbReference type="ARBA" id="ARBA00022801"/>
    </source>
</evidence>
<dbReference type="Gene3D" id="1.20.120.980">
    <property type="entry name" value="Serine carboxypeptidase S28, SKS domain"/>
    <property type="match status" value="1"/>
</dbReference>
<keyword evidence="2" id="KW-0645">Protease</keyword>